<keyword evidence="1" id="KW-0812">Transmembrane</keyword>
<evidence type="ECO:0000313" key="3">
    <source>
        <dbReference type="Proteomes" id="UP000523682"/>
    </source>
</evidence>
<keyword evidence="1" id="KW-0472">Membrane</keyword>
<protein>
    <submittedName>
        <fullName evidence="2">Uncharacterized protein</fullName>
    </submittedName>
</protein>
<dbReference type="RefSeq" id="WP_181888825.1">
    <property type="nucleotide sequence ID" value="NZ_CP170998.1"/>
</dbReference>
<feature type="transmembrane region" description="Helical" evidence="1">
    <location>
        <begin position="64"/>
        <end position="84"/>
    </location>
</feature>
<keyword evidence="3" id="KW-1185">Reference proteome</keyword>
<dbReference type="Proteomes" id="UP000523682">
    <property type="component" value="Unassembled WGS sequence"/>
</dbReference>
<comment type="caution">
    <text evidence="2">The sequence shown here is derived from an EMBL/GenBank/DDBJ whole genome shotgun (WGS) entry which is preliminary data.</text>
</comment>
<evidence type="ECO:0000256" key="1">
    <source>
        <dbReference type="SAM" id="Phobius"/>
    </source>
</evidence>
<evidence type="ECO:0000313" key="2">
    <source>
        <dbReference type="EMBL" id="MBA5244171.1"/>
    </source>
</evidence>
<proteinExistence type="predicted"/>
<sequence length="87" mass="9392">MLIPIGGFRANAVAWGLTGFGVVCLLSANRLDDWRALTFLGLALVVPSVVWLAADKWFSRPRGVLWWVLVAAAVALGVWGIALFPSK</sequence>
<feature type="transmembrane region" description="Helical" evidence="1">
    <location>
        <begin position="12"/>
        <end position="28"/>
    </location>
</feature>
<dbReference type="AlphaFoldDB" id="A0A7W2EAH8"/>
<accession>A0A7W2EAH8</accession>
<feature type="transmembrane region" description="Helical" evidence="1">
    <location>
        <begin position="34"/>
        <end position="52"/>
    </location>
</feature>
<gene>
    <name evidence="2" type="ORF">H0193_04950</name>
</gene>
<name>A0A7W2EAH8_9CORY</name>
<dbReference type="EMBL" id="JACDTZ010000001">
    <property type="protein sequence ID" value="MBA5244171.1"/>
    <property type="molecule type" value="Genomic_DNA"/>
</dbReference>
<organism evidence="2 3">
    <name type="scientific">Corynebacterium haemomassiliense</name>
    <dbReference type="NCBI Taxonomy" id="2754726"/>
    <lineage>
        <taxon>Bacteria</taxon>
        <taxon>Bacillati</taxon>
        <taxon>Actinomycetota</taxon>
        <taxon>Actinomycetes</taxon>
        <taxon>Mycobacteriales</taxon>
        <taxon>Corynebacteriaceae</taxon>
        <taxon>Corynebacterium</taxon>
    </lineage>
</organism>
<reference evidence="2 3" key="1">
    <citation type="submission" date="2020-07" db="EMBL/GenBank/DDBJ databases">
        <title>Draft genome and description of Corynebacterium haemomassiliense strain Marseile-Q3615 sp. nov.</title>
        <authorList>
            <person name="Boxberger M."/>
            <person name="La Scola B."/>
        </authorList>
    </citation>
    <scope>NUCLEOTIDE SEQUENCE [LARGE SCALE GENOMIC DNA]</scope>
    <source>
        <strain evidence="2 3">Marseille-Q3615</strain>
    </source>
</reference>
<keyword evidence="1" id="KW-1133">Transmembrane helix</keyword>